<keyword evidence="2 10" id="KW-0963">Cytoplasm</keyword>
<dbReference type="PRINTS" id="PR00830">
    <property type="entry name" value="ENDOLAPTASE"/>
</dbReference>
<dbReference type="SUPFAM" id="SSF52540">
    <property type="entry name" value="P-loop containing nucleoside triphosphate hydrolases"/>
    <property type="match status" value="1"/>
</dbReference>
<feature type="active site" evidence="10 12">
    <location>
        <position position="721"/>
    </location>
</feature>
<evidence type="ECO:0000313" key="20">
    <source>
        <dbReference type="EMBL" id="MRZ07986.1"/>
    </source>
</evidence>
<protein>
    <recommendedName>
        <fullName evidence="10 11">Lon protease</fullName>
        <ecNumber evidence="10 11">3.4.21.53</ecNumber>
    </recommendedName>
    <alternativeName>
        <fullName evidence="10">ATP-dependent protease La</fullName>
    </alternativeName>
</protein>
<dbReference type="PROSITE" id="PS01046">
    <property type="entry name" value="LON_SER"/>
    <property type="match status" value="1"/>
</dbReference>
<dbReference type="Proteomes" id="UP000450599">
    <property type="component" value="Unassembled WGS sequence"/>
</dbReference>
<dbReference type="CDD" id="cd19500">
    <property type="entry name" value="RecA-like_Lon"/>
    <property type="match status" value="1"/>
</dbReference>
<dbReference type="HAMAP" id="MF_01973">
    <property type="entry name" value="lon_bact"/>
    <property type="match status" value="1"/>
</dbReference>
<dbReference type="SUPFAM" id="SSF88697">
    <property type="entry name" value="PUA domain-like"/>
    <property type="match status" value="1"/>
</dbReference>
<dbReference type="InterPro" id="IPR015947">
    <property type="entry name" value="PUA-like_sf"/>
</dbReference>
<evidence type="ECO:0000313" key="23">
    <source>
        <dbReference type="Proteomes" id="UP000471216"/>
    </source>
</evidence>
<dbReference type="InterPro" id="IPR008269">
    <property type="entry name" value="Lon_proteolytic"/>
</dbReference>
<dbReference type="Pfam" id="PF00004">
    <property type="entry name" value="AAA"/>
    <property type="match status" value="1"/>
</dbReference>
<dbReference type="EC" id="3.4.21.53" evidence="10 11"/>
<evidence type="ECO:0000256" key="7">
    <source>
        <dbReference type="ARBA" id="ARBA00022840"/>
    </source>
</evidence>
<keyword evidence="8 10" id="KW-0346">Stress response</keyword>
<comment type="similarity">
    <text evidence="10 11 14 15">Belongs to the peptidase S16 family.</text>
</comment>
<evidence type="ECO:0000313" key="22">
    <source>
        <dbReference type="Proteomes" id="UP000450599"/>
    </source>
</evidence>
<dbReference type="Pfam" id="PF02190">
    <property type="entry name" value="LON_substr_bdg"/>
    <property type="match status" value="1"/>
</dbReference>
<comment type="function">
    <text evidence="10">ATP-dependent serine protease that mediates the selective degradation of mutant and abnormal proteins as well as certain short-lived regulatory proteins. Required for cellular homeostasis and for survival from DNA damage and developmental changes induced by stress. Degrades polypeptides processively to yield small peptide fragments that are 5 to 10 amino acids long. Binds to DNA in a double-stranded, site-specific manner.</text>
</comment>
<evidence type="ECO:0000256" key="5">
    <source>
        <dbReference type="ARBA" id="ARBA00022801"/>
    </source>
</evidence>
<evidence type="ECO:0000256" key="9">
    <source>
        <dbReference type="ARBA" id="ARBA00050665"/>
    </source>
</evidence>
<dbReference type="GO" id="GO:0043565">
    <property type="term" value="F:sequence-specific DNA binding"/>
    <property type="evidence" value="ECO:0007669"/>
    <property type="project" value="UniProtKB-UniRule"/>
</dbReference>
<dbReference type="InterPro" id="IPR020568">
    <property type="entry name" value="Ribosomal_Su5_D2-typ_SF"/>
</dbReference>
<dbReference type="FunFam" id="3.40.50.300:FF:000021">
    <property type="entry name" value="Lon protease homolog"/>
    <property type="match status" value="1"/>
</dbReference>
<dbReference type="SMART" id="SM00382">
    <property type="entry name" value="AAA"/>
    <property type="match status" value="1"/>
</dbReference>
<dbReference type="Gene3D" id="3.30.230.10">
    <property type="match status" value="1"/>
</dbReference>
<dbReference type="Pfam" id="PF05362">
    <property type="entry name" value="Lon_C"/>
    <property type="match status" value="1"/>
</dbReference>
<gene>
    <name evidence="18" type="primary">lon2</name>
    <name evidence="10 19" type="synonym">lon</name>
    <name evidence="18" type="ORF">ERS852560_00596</name>
    <name evidence="20" type="ORF">GKD54_17605</name>
    <name evidence="19" type="ORF">GKD58_17850</name>
</gene>
<evidence type="ECO:0000256" key="1">
    <source>
        <dbReference type="ARBA" id="ARBA00004496"/>
    </source>
</evidence>
<proteinExistence type="evidence at transcript level"/>
<evidence type="ECO:0000256" key="4">
    <source>
        <dbReference type="ARBA" id="ARBA00022741"/>
    </source>
</evidence>
<evidence type="ECO:0000259" key="17">
    <source>
        <dbReference type="PROSITE" id="PS51787"/>
    </source>
</evidence>
<dbReference type="InterPro" id="IPR027417">
    <property type="entry name" value="P-loop_NTPase"/>
</dbReference>
<dbReference type="EMBL" id="WKMX01000018">
    <property type="protein sequence ID" value="MRZ07986.1"/>
    <property type="molecule type" value="Genomic_DNA"/>
</dbReference>
<dbReference type="GO" id="GO:0005737">
    <property type="term" value="C:cytoplasm"/>
    <property type="evidence" value="ECO:0007669"/>
    <property type="project" value="UniProtKB-SubCell"/>
</dbReference>
<dbReference type="GO" id="GO:0004176">
    <property type="term" value="F:ATP-dependent peptidase activity"/>
    <property type="evidence" value="ECO:0007669"/>
    <property type="project" value="UniProtKB-UniRule"/>
</dbReference>
<comment type="subunit">
    <text evidence="10 11">Homohexamer. Organized in a ring with a central cavity.</text>
</comment>
<evidence type="ECO:0000256" key="13">
    <source>
        <dbReference type="PIRSR" id="PIRSR001174-2"/>
    </source>
</evidence>
<dbReference type="PROSITE" id="PS51787">
    <property type="entry name" value="LON_N"/>
    <property type="match status" value="1"/>
</dbReference>
<evidence type="ECO:0000313" key="18">
    <source>
        <dbReference type="EMBL" id="CUP73806.1"/>
    </source>
</evidence>
<evidence type="ECO:0000256" key="2">
    <source>
        <dbReference type="ARBA" id="ARBA00022490"/>
    </source>
</evidence>
<dbReference type="SUPFAM" id="SSF54211">
    <property type="entry name" value="Ribosomal protein S5 domain 2-like"/>
    <property type="match status" value="1"/>
</dbReference>
<dbReference type="SMART" id="SM00464">
    <property type="entry name" value="LON"/>
    <property type="match status" value="1"/>
</dbReference>
<feature type="active site" evidence="10 12">
    <location>
        <position position="764"/>
    </location>
</feature>
<evidence type="ECO:0000256" key="6">
    <source>
        <dbReference type="ARBA" id="ARBA00022825"/>
    </source>
</evidence>
<dbReference type="InterPro" id="IPR027065">
    <property type="entry name" value="Lon_Prtase"/>
</dbReference>
<dbReference type="Proteomes" id="UP000095332">
    <property type="component" value="Unassembled WGS sequence"/>
</dbReference>
<comment type="subcellular location">
    <subcellularLocation>
        <location evidence="1 10 11">Cytoplasm</location>
    </subcellularLocation>
</comment>
<dbReference type="Gene3D" id="3.40.50.300">
    <property type="entry name" value="P-loop containing nucleotide triphosphate hydrolases"/>
    <property type="match status" value="1"/>
</dbReference>
<keyword evidence="7 10" id="KW-0067">ATP-binding</keyword>
<evidence type="ECO:0000256" key="12">
    <source>
        <dbReference type="PIRSR" id="PIRSR001174-1"/>
    </source>
</evidence>
<evidence type="ECO:0000313" key="19">
    <source>
        <dbReference type="EMBL" id="MRY86089.1"/>
    </source>
</evidence>
<dbReference type="InterPro" id="IPR014721">
    <property type="entry name" value="Ribsml_uS5_D2-typ_fold_subgr"/>
</dbReference>
<feature type="domain" description="Lon N-terminal" evidence="17">
    <location>
        <begin position="51"/>
        <end position="246"/>
    </location>
</feature>
<dbReference type="PROSITE" id="PS51786">
    <property type="entry name" value="LON_PROTEOLYTIC"/>
    <property type="match status" value="1"/>
</dbReference>
<dbReference type="InterPro" id="IPR046336">
    <property type="entry name" value="Lon_prtase_N_sf"/>
</dbReference>
<keyword evidence="3 10" id="KW-0645">Protease</keyword>
<dbReference type="EMBL" id="CZBM01000002">
    <property type="protein sequence ID" value="CUP73806.1"/>
    <property type="molecule type" value="Genomic_DNA"/>
</dbReference>
<comment type="induction">
    <text evidence="10">By heat shock.</text>
</comment>
<dbReference type="Pfam" id="PF22667">
    <property type="entry name" value="Lon_lid"/>
    <property type="match status" value="1"/>
</dbReference>
<evidence type="ECO:0000256" key="3">
    <source>
        <dbReference type="ARBA" id="ARBA00022670"/>
    </source>
</evidence>
<dbReference type="InterPro" id="IPR004815">
    <property type="entry name" value="Lon_bac/euk-typ"/>
</dbReference>
<evidence type="ECO:0000256" key="11">
    <source>
        <dbReference type="PIRNR" id="PIRNR001174"/>
    </source>
</evidence>
<dbReference type="PANTHER" id="PTHR10046">
    <property type="entry name" value="ATP DEPENDENT LON PROTEASE FAMILY MEMBER"/>
    <property type="match status" value="1"/>
</dbReference>
<dbReference type="GO" id="GO:0016887">
    <property type="term" value="F:ATP hydrolysis activity"/>
    <property type="evidence" value="ECO:0007669"/>
    <property type="project" value="UniProtKB-UniRule"/>
</dbReference>
<evidence type="ECO:0000256" key="10">
    <source>
        <dbReference type="HAMAP-Rule" id="MF_01973"/>
    </source>
</evidence>
<keyword evidence="4 10" id="KW-0547">Nucleotide-binding</keyword>
<name>A0A174QPW7_PARDI</name>
<dbReference type="RefSeq" id="WP_057327816.1">
    <property type="nucleotide sequence ID" value="NZ_CZBM01000002.1"/>
</dbReference>
<dbReference type="Gene3D" id="1.20.58.1480">
    <property type="match status" value="1"/>
</dbReference>
<reference evidence="22 23" key="2">
    <citation type="journal article" date="2019" name="Nat. Med.">
        <title>A library of human gut bacterial isolates paired with longitudinal multiomics data enables mechanistic microbiome research.</title>
        <authorList>
            <person name="Poyet M."/>
            <person name="Groussin M."/>
            <person name="Gibbons S.M."/>
            <person name="Avila-Pacheco J."/>
            <person name="Jiang X."/>
            <person name="Kearney S.M."/>
            <person name="Perrotta A.R."/>
            <person name="Berdy B."/>
            <person name="Zhao S."/>
            <person name="Lieberman T.D."/>
            <person name="Swanson P.K."/>
            <person name="Smith M."/>
            <person name="Roesemann S."/>
            <person name="Alexander J.E."/>
            <person name="Rich S.A."/>
            <person name="Livny J."/>
            <person name="Vlamakis H."/>
            <person name="Clish C."/>
            <person name="Bullock K."/>
            <person name="Deik A."/>
            <person name="Scott J."/>
            <person name="Pierce K.A."/>
            <person name="Xavier R.J."/>
            <person name="Alm E.J."/>
        </authorList>
    </citation>
    <scope>NUCLEOTIDE SEQUENCE [LARGE SCALE GENOMIC DNA]</scope>
    <source>
        <strain evidence="20 23">BIOML-A10</strain>
        <strain evidence="19 22">BIOML-A11</strain>
    </source>
</reference>
<dbReference type="NCBIfam" id="TIGR00763">
    <property type="entry name" value="lon"/>
    <property type="match status" value="1"/>
</dbReference>
<dbReference type="InterPro" id="IPR003111">
    <property type="entry name" value="Lon_prtase_N"/>
</dbReference>
<dbReference type="GO" id="GO:0004252">
    <property type="term" value="F:serine-type endopeptidase activity"/>
    <property type="evidence" value="ECO:0007669"/>
    <property type="project" value="UniProtKB-UniRule"/>
</dbReference>
<feature type="domain" description="Lon proteolytic" evidence="16">
    <location>
        <begin position="633"/>
        <end position="815"/>
    </location>
</feature>
<dbReference type="InterPro" id="IPR027543">
    <property type="entry name" value="Lon_bac"/>
</dbReference>
<dbReference type="PIRSF" id="PIRSF001174">
    <property type="entry name" value="Lon_proteas"/>
    <property type="match status" value="1"/>
</dbReference>
<dbReference type="InterPro" id="IPR003959">
    <property type="entry name" value="ATPase_AAA_core"/>
</dbReference>
<feature type="binding site" evidence="10 13">
    <location>
        <begin position="397"/>
        <end position="404"/>
    </location>
    <ligand>
        <name>ATP</name>
        <dbReference type="ChEBI" id="CHEBI:30616"/>
    </ligand>
</feature>
<dbReference type="GO" id="GO:0006515">
    <property type="term" value="P:protein quality control for misfolded or incompletely synthesized proteins"/>
    <property type="evidence" value="ECO:0007669"/>
    <property type="project" value="UniProtKB-UniRule"/>
</dbReference>
<dbReference type="InterPro" id="IPR003593">
    <property type="entry name" value="AAA+_ATPase"/>
</dbReference>
<comment type="catalytic activity">
    <reaction evidence="9 10 11 14">
        <text>Hydrolysis of proteins in presence of ATP.</text>
        <dbReference type="EC" id="3.4.21.53"/>
    </reaction>
</comment>
<evidence type="ECO:0000256" key="8">
    <source>
        <dbReference type="ARBA" id="ARBA00023016"/>
    </source>
</evidence>
<accession>A0A174QPW7</accession>
<reference evidence="18 21" key="1">
    <citation type="submission" date="2015-09" db="EMBL/GenBank/DDBJ databases">
        <authorList>
            <consortium name="Pathogen Informatics"/>
        </authorList>
    </citation>
    <scope>NUCLEOTIDE SEQUENCE [LARGE SCALE GENOMIC DNA]</scope>
    <source>
        <strain evidence="18 21">2789STDY5834948</strain>
    </source>
</reference>
<dbReference type="InterPro" id="IPR008268">
    <property type="entry name" value="Peptidase_S16_AS"/>
</dbReference>
<evidence type="ECO:0000313" key="21">
    <source>
        <dbReference type="Proteomes" id="UP000095332"/>
    </source>
</evidence>
<dbReference type="Gene3D" id="1.20.5.5270">
    <property type="match status" value="1"/>
</dbReference>
<dbReference type="GO" id="GO:0034605">
    <property type="term" value="P:cellular response to heat"/>
    <property type="evidence" value="ECO:0007669"/>
    <property type="project" value="UniProtKB-UniRule"/>
</dbReference>
<keyword evidence="5 10" id="KW-0378">Hydrolase</keyword>
<evidence type="ECO:0000259" key="16">
    <source>
        <dbReference type="PROSITE" id="PS51786"/>
    </source>
</evidence>
<dbReference type="GO" id="GO:0005524">
    <property type="term" value="F:ATP binding"/>
    <property type="evidence" value="ECO:0007669"/>
    <property type="project" value="UniProtKB-UniRule"/>
</dbReference>
<dbReference type="EMBL" id="WKMW01000020">
    <property type="protein sequence ID" value="MRY86089.1"/>
    <property type="molecule type" value="Genomic_DNA"/>
</dbReference>
<evidence type="ECO:0000256" key="14">
    <source>
        <dbReference type="PROSITE-ProRule" id="PRU01122"/>
    </source>
</evidence>
<dbReference type="Gene3D" id="1.10.8.60">
    <property type="match status" value="1"/>
</dbReference>
<dbReference type="Gene3D" id="2.30.130.40">
    <property type="entry name" value="LON domain-like"/>
    <property type="match status" value="1"/>
</dbReference>
<sequence>MNVYMKEKTRVFCQNSFDDLDDNIGIVMPILTECDVDEDFTEGIEKVGDTIPILPLRNMVLFPGVAMPVIIGRPKSMRLIKEAVHKKSLIGVVCQKEMDTEDPVLEDLYTTGVIADIVRVLEMPDGSTTVILQGKKRFELNELTETDPYLSGKITVLEDTKPDKTDREFEALISTIKDLTIKMLGAVAEPPRDLIFSIKNNKNVLYVVNFSCSNIPSGSAEKQQLLLIGDLKERAYRLLFILNREYQLVELKASIQMKTHEDINQQQKEYFLQQQIKTIQEELGGNINELEIKELREKASRKKWPAEVAQVFEKELRKLERLHPQSPDYSVQTQYVQNIVNLPWNEYSKDNFNLSHAQKVLDRDHYGLEKVKERIIEHLAVLKLKGDMKSPIICLYGPPGVGKTSLGRSIAEALRRKYVRASLGGLHDEAEIRGHRRTYIGAMCGRIIQNIQKAGTSNPVFILDEIDKITNDFKGDPASALLEVLDPEQNNAFHDNYLDIDYDLSKVMFIATANNLNTISQPLLDRMELIEVSGYIMEEKVEIAAKHLVPKQMDVHGLKKGSVKFPKKTLQVIVEAYTRESGVRELDKKIAKIMRKLARKVASDEPIPTSIKPEDLYEYLGAVEYSRDKYQGNDYAGVVTGLAWTAVGGEILFVESSLSKGKGSKLTLTGNLGDVMKESAMLALEYIHAHAAQFNINEELFENWNVHVHVPEGAIPKDGPSAGITMVTSLVSAFTQRKVKKNLAMTGEITLRGKVLPVGGIKEKILAAKRAGIKELILCKENEKDINEIKPEYLKGLVFHYVSDIQQVVDLALLREKVDNPLF</sequence>
<keyword evidence="6 10" id="KW-0720">Serine protease</keyword>
<dbReference type="AlphaFoldDB" id="A0A174QPW7"/>
<dbReference type="InterPro" id="IPR054594">
    <property type="entry name" value="Lon_lid"/>
</dbReference>
<evidence type="ECO:0000256" key="15">
    <source>
        <dbReference type="RuleBase" id="RU000591"/>
    </source>
</evidence>
<dbReference type="Proteomes" id="UP000471216">
    <property type="component" value="Unassembled WGS sequence"/>
</dbReference>
<organism evidence="18 21">
    <name type="scientific">Parabacteroides distasonis</name>
    <dbReference type="NCBI Taxonomy" id="823"/>
    <lineage>
        <taxon>Bacteria</taxon>
        <taxon>Pseudomonadati</taxon>
        <taxon>Bacteroidota</taxon>
        <taxon>Bacteroidia</taxon>
        <taxon>Bacteroidales</taxon>
        <taxon>Tannerellaceae</taxon>
        <taxon>Parabacteroides</taxon>
    </lineage>
</organism>